<dbReference type="PANTHER" id="PTHR34406:SF1">
    <property type="entry name" value="PROTEIN YCEI"/>
    <property type="match status" value="1"/>
</dbReference>
<evidence type="ECO:0000259" key="2">
    <source>
        <dbReference type="SMART" id="SM00867"/>
    </source>
</evidence>
<keyword evidence="4" id="KW-1185">Reference proteome</keyword>
<dbReference type="Pfam" id="PF04264">
    <property type="entry name" value="YceI"/>
    <property type="match status" value="1"/>
</dbReference>
<name>A0ABQ2EM92_9GAMM</name>
<dbReference type="SUPFAM" id="SSF101874">
    <property type="entry name" value="YceI-like"/>
    <property type="match status" value="1"/>
</dbReference>
<dbReference type="PANTHER" id="PTHR34406">
    <property type="entry name" value="PROTEIN YCEI"/>
    <property type="match status" value="1"/>
</dbReference>
<feature type="domain" description="Lipid/polyisoprenoid-binding YceI-like" evidence="2">
    <location>
        <begin position="27"/>
        <end position="187"/>
    </location>
</feature>
<accession>A0ABQ2EM92</accession>
<evidence type="ECO:0000313" key="4">
    <source>
        <dbReference type="Proteomes" id="UP000599009"/>
    </source>
</evidence>
<dbReference type="InterPro" id="IPR036761">
    <property type="entry name" value="TTHA0802/YceI-like_sf"/>
</dbReference>
<dbReference type="EMBL" id="BMME01000002">
    <property type="protein sequence ID" value="GGK16380.1"/>
    <property type="molecule type" value="Genomic_DNA"/>
</dbReference>
<feature type="chain" id="PRO_5047442508" description="Lipid/polyisoprenoid-binding YceI-like domain-containing protein" evidence="1">
    <location>
        <begin position="28"/>
        <end position="191"/>
    </location>
</feature>
<comment type="caution">
    <text evidence="3">The sequence shown here is derived from an EMBL/GenBank/DDBJ whole genome shotgun (WGS) entry which is preliminary data.</text>
</comment>
<dbReference type="SMART" id="SM00867">
    <property type="entry name" value="YceI"/>
    <property type="match status" value="1"/>
</dbReference>
<keyword evidence="1" id="KW-0732">Signal</keyword>
<proteinExistence type="predicted"/>
<protein>
    <recommendedName>
        <fullName evidence="2">Lipid/polyisoprenoid-binding YceI-like domain-containing protein</fullName>
    </recommendedName>
</protein>
<evidence type="ECO:0000313" key="3">
    <source>
        <dbReference type="EMBL" id="GGK16380.1"/>
    </source>
</evidence>
<sequence>MAVSRAGLHPCVLLVVALLLVAAPVRAAEIDPLQSEVGFSLVTRWGEVVDGRFPVFNGHLSDLGDGRQQVRLSLSAADVEILGSLRHTHLTRGRGFFEADRYPTITFVSDPFFPALLVEGGALPGVLNIRDVQRREVFTTLPSACGRPAVDCPVLAAGIIDRGDYGMTRWSFAIGRKVRFQLRIRAGGEAQ</sequence>
<evidence type="ECO:0000256" key="1">
    <source>
        <dbReference type="SAM" id="SignalP"/>
    </source>
</evidence>
<dbReference type="Proteomes" id="UP000599009">
    <property type="component" value="Unassembled WGS sequence"/>
</dbReference>
<organism evidence="3 4">
    <name type="scientific">Luteimonas terricola</name>
    <dbReference type="NCBI Taxonomy" id="645597"/>
    <lineage>
        <taxon>Bacteria</taxon>
        <taxon>Pseudomonadati</taxon>
        <taxon>Pseudomonadota</taxon>
        <taxon>Gammaproteobacteria</taxon>
        <taxon>Lysobacterales</taxon>
        <taxon>Lysobacteraceae</taxon>
        <taxon>Luteimonas</taxon>
    </lineage>
</organism>
<dbReference type="Gene3D" id="2.40.128.110">
    <property type="entry name" value="Lipid/polyisoprenoid-binding, YceI-like"/>
    <property type="match status" value="1"/>
</dbReference>
<reference evidence="4" key="1">
    <citation type="journal article" date="2019" name="Int. J. Syst. Evol. Microbiol.">
        <title>The Global Catalogue of Microorganisms (GCM) 10K type strain sequencing project: providing services to taxonomists for standard genome sequencing and annotation.</title>
        <authorList>
            <consortium name="The Broad Institute Genomics Platform"/>
            <consortium name="The Broad Institute Genome Sequencing Center for Infectious Disease"/>
            <person name="Wu L."/>
            <person name="Ma J."/>
        </authorList>
    </citation>
    <scope>NUCLEOTIDE SEQUENCE [LARGE SCALE GENOMIC DNA]</scope>
    <source>
        <strain evidence="4">CGMCC 1.8985</strain>
    </source>
</reference>
<feature type="signal peptide" evidence="1">
    <location>
        <begin position="1"/>
        <end position="27"/>
    </location>
</feature>
<gene>
    <name evidence="3" type="ORF">GCM10011394_27020</name>
</gene>
<dbReference type="InterPro" id="IPR007372">
    <property type="entry name" value="Lipid/polyisoprenoid-bd_YceI"/>
</dbReference>